<accession>A0A5N7MGE9</accession>
<dbReference type="OrthoDB" id="4773646at2"/>
<evidence type="ECO:0000313" key="3">
    <source>
        <dbReference type="Proteomes" id="UP000403266"/>
    </source>
</evidence>
<evidence type="ECO:0000256" key="1">
    <source>
        <dbReference type="SAM" id="Coils"/>
    </source>
</evidence>
<gene>
    <name evidence="2" type="ORF">FS320_12710</name>
</gene>
<name>A0A5N7MGE9_9HYPH</name>
<proteinExistence type="predicted"/>
<feature type="coiled-coil region" evidence="1">
    <location>
        <begin position="265"/>
        <end position="347"/>
    </location>
</feature>
<keyword evidence="1" id="KW-0175">Coiled coil</keyword>
<sequence length="649" mass="70921">MTTQGLTDWQDSIAASAGAPRATVEGTLAKYGIQAQATLPRRRALAIRSVRFEGVKHGNEPTDRFAFEWDGLGPGLWALLTDGNSKGKSSVLAVTRAVLQGRFPGGIKQDVWAWIDRVDATFAIDGVEFAVRLIKPAGTTRARDAHAAVIRGQGAVLYEGPADEGLERTLSDIFLEELGFAKFQAYRSDTGRASEHGWPAMSSALFISGPGVAIFGDYTEDGLPIRLIQLFVGLPWISTYTAASTALKRLEAEQRKDEDADRRQADHATQRIIALENELQAHREALKRLPDRRGMRAELKALDARLAAAQAEVTDARHDAELRKAAAAEARSVHAETRRQLQQERDEQAAGYVFRRLRPVCCPACEARFEVGRFEAAPAEICGLCGTADLPEEAPRDGEAFLAAAVSDAKDSLDAATAAAFRASESLRDAESARDGVLRELEDVQSRLAYDDGAEQIHRDIAGVEARIDELRKSIRPEIHTSRDQEEVDILEATVKATKHMFERLQQEVLADVSRSLTRLSTDFGVRNLESMNLLANGQLRIRQGGTDLSFTKLTPGEMVRVRVAAALATLEVAGERGYGRHPGLLVLDSPGAQEMSADDFSALIGSVASAVGRFGNLQVIVGAVSRPELEERVPLDRRRQVRDDKELF</sequence>
<reference evidence="2 3" key="1">
    <citation type="journal article" date="2019" name="Syst. Appl. Microbiol.">
        <title>Microvirga tunisiensis sp. nov., a root nodule symbiotic bacterium isolated from Lupinus micranthus and L. luteus grown in Northern Tunisia.</title>
        <authorList>
            <person name="Msaddak A."/>
            <person name="Rejili M."/>
            <person name="Duran D."/>
            <person name="Mars M."/>
            <person name="Palacios J.M."/>
            <person name="Ruiz-Argueso T."/>
            <person name="Rey L."/>
            <person name="Imperial J."/>
        </authorList>
    </citation>
    <scope>NUCLEOTIDE SEQUENCE [LARGE SCALE GENOMIC DNA]</scope>
    <source>
        <strain evidence="2 3">Lmie10</strain>
    </source>
</reference>
<dbReference type="Gene3D" id="3.40.50.300">
    <property type="entry name" value="P-loop containing nucleotide triphosphate hydrolases"/>
    <property type="match status" value="1"/>
</dbReference>
<comment type="caution">
    <text evidence="2">The sequence shown here is derived from an EMBL/GenBank/DDBJ whole genome shotgun (WGS) entry which is preliminary data.</text>
</comment>
<dbReference type="EMBL" id="VOSK01000038">
    <property type="protein sequence ID" value="MPR26065.1"/>
    <property type="molecule type" value="Genomic_DNA"/>
</dbReference>
<dbReference type="RefSeq" id="WP_152712027.1">
    <property type="nucleotide sequence ID" value="NZ_VOSJ01000006.1"/>
</dbReference>
<dbReference type="InterPro" id="IPR027417">
    <property type="entry name" value="P-loop_NTPase"/>
</dbReference>
<dbReference type="Proteomes" id="UP000403266">
    <property type="component" value="Unassembled WGS sequence"/>
</dbReference>
<feature type="coiled-coil region" evidence="1">
    <location>
        <begin position="427"/>
        <end position="508"/>
    </location>
</feature>
<keyword evidence="3" id="KW-1185">Reference proteome</keyword>
<evidence type="ECO:0000313" key="2">
    <source>
        <dbReference type="EMBL" id="MPR26065.1"/>
    </source>
</evidence>
<protein>
    <submittedName>
        <fullName evidence="2">Uncharacterized protein</fullName>
    </submittedName>
</protein>
<organism evidence="2 3">
    <name type="scientific">Microvirga tunisiensis</name>
    <dbReference type="NCBI Taxonomy" id="2108360"/>
    <lineage>
        <taxon>Bacteria</taxon>
        <taxon>Pseudomonadati</taxon>
        <taxon>Pseudomonadota</taxon>
        <taxon>Alphaproteobacteria</taxon>
        <taxon>Hyphomicrobiales</taxon>
        <taxon>Methylobacteriaceae</taxon>
        <taxon>Microvirga</taxon>
    </lineage>
</organism>
<dbReference type="AlphaFoldDB" id="A0A5N7MGE9"/>